<dbReference type="InterPro" id="IPR011701">
    <property type="entry name" value="MFS"/>
</dbReference>
<comment type="caution">
    <text evidence="7">The sequence shown here is derived from an EMBL/GenBank/DDBJ whole genome shotgun (WGS) entry which is preliminary data.</text>
</comment>
<protein>
    <submittedName>
        <fullName evidence="7">Putative integral membrane protein</fullName>
    </submittedName>
</protein>
<evidence type="ECO:0000256" key="6">
    <source>
        <dbReference type="SAM" id="Phobius"/>
    </source>
</evidence>
<feature type="transmembrane region" description="Helical" evidence="6">
    <location>
        <begin position="292"/>
        <end position="314"/>
    </location>
</feature>
<dbReference type="PANTHER" id="PTHR23513:SF18">
    <property type="entry name" value="INTEGRAL MEMBRANE PROTEIN"/>
    <property type="match status" value="1"/>
</dbReference>
<dbReference type="Gene3D" id="1.20.1250.20">
    <property type="entry name" value="MFS general substrate transporter like domains"/>
    <property type="match status" value="1"/>
</dbReference>
<accession>W6K3U0</accession>
<sequence>MVPFVLLAPLIGPLLDRFNHGRRWAIGTTLALRAFLAWVLASAIVDDSVWLYPTALGALVASKSYAVTRAAAVPRLLPQGITLVKANSRLTIAGLLGMMAGGGIAGALSRIGPDWSLRAAFVLYIVATVLAIRLPSRVDSDRGESDFAGDEAASPTRRLRALPVSVRYVLWLLTGARMLSGFLTLFLVFLMREHPIPGISGSLVVGLVAGAAGVGNALGSFIGNRKHNPPPELLATILLGVAVAAAVTATFVYAVWSLVALGLIAGLFGQLGKLNLDALIQRDVQDRLRGRVFAWSETLLQTFWVIGGAAGIVVPLQPRLGFAVVSGAITLALLAALRSRSTGQGRASVGESAPDLAGGR</sequence>
<feature type="transmembrane region" description="Helical" evidence="6">
    <location>
        <begin position="320"/>
        <end position="337"/>
    </location>
</feature>
<evidence type="ECO:0000313" key="8">
    <source>
        <dbReference type="Proteomes" id="UP000035763"/>
    </source>
</evidence>
<reference evidence="7 8" key="1">
    <citation type="journal article" date="2013" name="ISME J.">
        <title>A metabolic model for members of the genus Tetrasphaera involved in enhanced biological phosphorus removal.</title>
        <authorList>
            <person name="Kristiansen R."/>
            <person name="Nguyen H.T.T."/>
            <person name="Saunders A.M."/>
            <person name="Nielsen J.L."/>
            <person name="Wimmer R."/>
            <person name="Le V.Q."/>
            <person name="McIlroy S.J."/>
            <person name="Petrovski S."/>
            <person name="Seviour R.J."/>
            <person name="Calteau A."/>
            <person name="Nielsen K.L."/>
            <person name="Nielsen P.H."/>
        </authorList>
    </citation>
    <scope>NUCLEOTIDE SEQUENCE [LARGE SCALE GENOMIC DNA]</scope>
    <source>
        <strain evidence="7 8">Ben110</strain>
    </source>
</reference>
<dbReference type="InterPro" id="IPR036259">
    <property type="entry name" value="MFS_trans_sf"/>
</dbReference>
<dbReference type="Pfam" id="PF07690">
    <property type="entry name" value="MFS_1"/>
    <property type="match status" value="1"/>
</dbReference>
<dbReference type="PANTHER" id="PTHR23513">
    <property type="entry name" value="INTEGRAL MEMBRANE EFFLUX PROTEIN-RELATED"/>
    <property type="match status" value="1"/>
</dbReference>
<dbReference type="EMBL" id="CAJA01000267">
    <property type="protein sequence ID" value="CCH73849.1"/>
    <property type="molecule type" value="Genomic_DNA"/>
</dbReference>
<gene>
    <name evidence="7" type="ORF">BN11_3390001</name>
</gene>
<name>W6K3U0_9MICO</name>
<feature type="transmembrane region" description="Helical" evidence="6">
    <location>
        <begin position="115"/>
        <end position="132"/>
    </location>
</feature>
<feature type="transmembrane region" description="Helical" evidence="6">
    <location>
        <begin position="168"/>
        <end position="191"/>
    </location>
</feature>
<feature type="transmembrane region" description="Helical" evidence="6">
    <location>
        <begin position="24"/>
        <end position="44"/>
    </location>
</feature>
<proteinExistence type="predicted"/>
<keyword evidence="5 6" id="KW-0472">Membrane</keyword>
<dbReference type="GO" id="GO:0005886">
    <property type="term" value="C:plasma membrane"/>
    <property type="evidence" value="ECO:0007669"/>
    <property type="project" value="UniProtKB-SubCell"/>
</dbReference>
<evidence type="ECO:0000256" key="5">
    <source>
        <dbReference type="ARBA" id="ARBA00023136"/>
    </source>
</evidence>
<keyword evidence="3 6" id="KW-0812">Transmembrane</keyword>
<evidence type="ECO:0000256" key="2">
    <source>
        <dbReference type="ARBA" id="ARBA00022475"/>
    </source>
</evidence>
<evidence type="ECO:0000313" key="7">
    <source>
        <dbReference type="EMBL" id="CCH73849.1"/>
    </source>
</evidence>
<feature type="transmembrane region" description="Helical" evidence="6">
    <location>
        <begin position="50"/>
        <end position="68"/>
    </location>
</feature>
<organism evidence="7 8">
    <name type="scientific">Nostocoides australiense Ben110</name>
    <dbReference type="NCBI Taxonomy" id="1193182"/>
    <lineage>
        <taxon>Bacteria</taxon>
        <taxon>Bacillati</taxon>
        <taxon>Actinomycetota</taxon>
        <taxon>Actinomycetes</taxon>
        <taxon>Micrococcales</taxon>
        <taxon>Intrasporangiaceae</taxon>
        <taxon>Nostocoides</taxon>
    </lineage>
</organism>
<feature type="transmembrane region" description="Helical" evidence="6">
    <location>
        <begin position="233"/>
        <end position="253"/>
    </location>
</feature>
<evidence type="ECO:0000256" key="1">
    <source>
        <dbReference type="ARBA" id="ARBA00004651"/>
    </source>
</evidence>
<dbReference type="STRING" id="1193182.BN11_3390001"/>
<dbReference type="GO" id="GO:0022857">
    <property type="term" value="F:transmembrane transporter activity"/>
    <property type="evidence" value="ECO:0007669"/>
    <property type="project" value="InterPro"/>
</dbReference>
<keyword evidence="8" id="KW-1185">Reference proteome</keyword>
<feature type="transmembrane region" description="Helical" evidence="6">
    <location>
        <begin position="89"/>
        <end position="109"/>
    </location>
</feature>
<dbReference type="Proteomes" id="UP000035763">
    <property type="component" value="Unassembled WGS sequence"/>
</dbReference>
<dbReference type="AlphaFoldDB" id="W6K3U0"/>
<evidence type="ECO:0000256" key="4">
    <source>
        <dbReference type="ARBA" id="ARBA00022989"/>
    </source>
</evidence>
<comment type="subcellular location">
    <subcellularLocation>
        <location evidence="1">Cell membrane</location>
        <topology evidence="1">Multi-pass membrane protein</topology>
    </subcellularLocation>
</comment>
<keyword evidence="4 6" id="KW-1133">Transmembrane helix</keyword>
<evidence type="ECO:0000256" key="3">
    <source>
        <dbReference type="ARBA" id="ARBA00022692"/>
    </source>
</evidence>
<keyword evidence="2" id="KW-1003">Cell membrane</keyword>
<feature type="transmembrane region" description="Helical" evidence="6">
    <location>
        <begin position="203"/>
        <end position="221"/>
    </location>
</feature>
<dbReference type="SUPFAM" id="SSF103473">
    <property type="entry name" value="MFS general substrate transporter"/>
    <property type="match status" value="1"/>
</dbReference>